<dbReference type="InterPro" id="IPR035897">
    <property type="entry name" value="Toll_tir_struct_dom_sf"/>
</dbReference>
<dbReference type="InterPro" id="IPR042197">
    <property type="entry name" value="Apaf_helical"/>
</dbReference>
<comment type="caution">
    <text evidence="9">The sequence shown here is derived from an EMBL/GenBank/DDBJ whole genome shotgun (WGS) entry which is preliminary data.</text>
</comment>
<dbReference type="Gene3D" id="1.10.8.430">
    <property type="entry name" value="Helical domain of apoptotic protease-activating factors"/>
    <property type="match status" value="1"/>
</dbReference>
<dbReference type="AlphaFoldDB" id="A0ABD0ZE60"/>
<dbReference type="SUPFAM" id="SSF52540">
    <property type="entry name" value="P-loop containing nucleoside triphosphate hydrolases"/>
    <property type="match status" value="1"/>
</dbReference>
<dbReference type="Pfam" id="PF20160">
    <property type="entry name" value="C-JID"/>
    <property type="match status" value="1"/>
</dbReference>
<dbReference type="Pfam" id="PF01582">
    <property type="entry name" value="TIR"/>
    <property type="match status" value="1"/>
</dbReference>
<dbReference type="InterPro" id="IPR032675">
    <property type="entry name" value="LRR_dom_sf"/>
</dbReference>
<accession>A0ABD0ZE60</accession>
<evidence type="ECO:0000256" key="5">
    <source>
        <dbReference type="ARBA" id="ARBA00022821"/>
    </source>
</evidence>
<dbReference type="SUPFAM" id="SSF46785">
    <property type="entry name" value="Winged helix' DNA-binding domain"/>
    <property type="match status" value="1"/>
</dbReference>
<gene>
    <name evidence="9" type="ORF">V5N11_009339</name>
</gene>
<evidence type="ECO:0000313" key="10">
    <source>
        <dbReference type="Proteomes" id="UP001558713"/>
    </source>
</evidence>
<evidence type="ECO:0000256" key="2">
    <source>
        <dbReference type="ARBA" id="ARBA00022614"/>
    </source>
</evidence>
<keyword evidence="3" id="KW-0677">Repeat</keyword>
<dbReference type="SMART" id="SM00382">
    <property type="entry name" value="AAA"/>
    <property type="match status" value="1"/>
</dbReference>
<dbReference type="InterPro" id="IPR002182">
    <property type="entry name" value="NB-ARC"/>
</dbReference>
<dbReference type="PROSITE" id="PS50104">
    <property type="entry name" value="TIR"/>
    <property type="match status" value="1"/>
</dbReference>
<dbReference type="Gene3D" id="3.80.10.10">
    <property type="entry name" value="Ribonuclease Inhibitor"/>
    <property type="match status" value="2"/>
</dbReference>
<dbReference type="InterPro" id="IPR036390">
    <property type="entry name" value="WH_DNA-bd_sf"/>
</dbReference>
<name>A0ABD0ZE60_CARAN</name>
<dbReference type="EC" id="3.2.2.6" evidence="1"/>
<dbReference type="SUPFAM" id="SSF52058">
    <property type="entry name" value="L domain-like"/>
    <property type="match status" value="1"/>
</dbReference>
<dbReference type="Pfam" id="PF23282">
    <property type="entry name" value="WHD_ROQ1"/>
    <property type="match status" value="1"/>
</dbReference>
<evidence type="ECO:0000256" key="1">
    <source>
        <dbReference type="ARBA" id="ARBA00011982"/>
    </source>
</evidence>
<evidence type="ECO:0000313" key="9">
    <source>
        <dbReference type="EMBL" id="KAL1192867.1"/>
    </source>
</evidence>
<dbReference type="InterPro" id="IPR011713">
    <property type="entry name" value="Leu-rich_rpt_3"/>
</dbReference>
<reference evidence="9 10" key="1">
    <citation type="submission" date="2024-04" db="EMBL/GenBank/DDBJ databases">
        <title>Genome assembly C_amara_ONT_v2.</title>
        <authorList>
            <person name="Yant L."/>
            <person name="Moore C."/>
            <person name="Slenker M."/>
        </authorList>
    </citation>
    <scope>NUCLEOTIDE SEQUENCE [LARGE SCALE GENOMIC DNA]</scope>
    <source>
        <tissue evidence="9">Leaf</tissue>
    </source>
</reference>
<comment type="catalytic activity">
    <reaction evidence="7">
        <text>NAD(+) + H2O = ADP-D-ribose + nicotinamide + H(+)</text>
        <dbReference type="Rhea" id="RHEA:16301"/>
        <dbReference type="ChEBI" id="CHEBI:15377"/>
        <dbReference type="ChEBI" id="CHEBI:15378"/>
        <dbReference type="ChEBI" id="CHEBI:17154"/>
        <dbReference type="ChEBI" id="CHEBI:57540"/>
        <dbReference type="ChEBI" id="CHEBI:57967"/>
        <dbReference type="EC" id="3.2.2.6"/>
    </reaction>
    <physiologicalReaction direction="left-to-right" evidence="7">
        <dbReference type="Rhea" id="RHEA:16302"/>
    </physiologicalReaction>
</comment>
<evidence type="ECO:0000256" key="6">
    <source>
        <dbReference type="ARBA" id="ARBA00023027"/>
    </source>
</evidence>
<sequence>MAPSSSFLNWVYDVFVSFRGEDIRKNFLSHVFKEFDRKLITFKDYEVEKSHSLWPVLEKAIRSSRIAVIVFSKNYASSSWCLNELLEIMNREDKIVIPVFYGVDPSHVRNQTGDFGRIFEETCKDKTKEVKDQWKKALTDVANMVGFDFANCDKNEAKMIEEIANDVLRKLLSTSSKDFENFVGIEDHMAKMSELLQLESEEVRMVGIWGSSGIGKTTIARALFNQLPQHFQVSKFLDRSFVSKSKEIYSRANPDDYNMKLHLQEQFLCEIMGIKDIKIGHLGSMGERLQHQKVLIIIDDLDDQMVLDSLVGQTQWFGSGSRIIVVTNDKHFLRAHGIVHIYEVSLPTGERALEMLCQSAFRKNAPPEGFEKLVVLVARHVGCLPLGLKVLGSSLRGRDKKYWMDMLPRLQNGLDDKIEKVLRVSYDGLGNEEDKAIFRHIACLFNHVAVTYMELLLADSNLGVSIALQNLADKSLIHVRQGHVEMHSLLEKMGRKIVRTESINKPGKREFLVDSKDICYVLSEGTGTVSVLGISLDTSEIDELHVHESAFKGMHNLGFLEINSKKSRKEGTLHLHESFDYLPLGLKLLCWFKYPMIRMPSNFCPKNIVKLEMRESKLEKLWEGVVSLSCLKILDLRESHNLKEVPDLSKAPNLEELDFELCSSLVELPSSIRNLNKLLKLNMAYCHSLETLPTGFNLKSLDYLNFDGCGELRNFPEFSTNISVLKLYGTKIEGFPYNLGLENLIELVISKPYSSGKQWERLKPLTPFMAMLSPTLTKLELWYMPDLVEFPSSFQNLNQLKRLTIGYCRNLETLPTGINLKSLDDLHLKGCSRLRRFPEISTNISFLYLSGTGIEEVPWWIEKFSNLILLRMRGCRRLKCVFLHISKLKHLEIVDFSDCGALTRVDLSDYSRKLAMEVDKVPEKASSSLSDDYVPKATLDFMGCFKLDKDTLIQQQSMSFNYMILPGEEVPSYFTHRTTEDSLTNIPLLDVSLSQPFFRFRVCAVVNAPDGVDIDVNCQFKGKYGNSFDSIVKPSNFMITRNGSHQLLIFDCSIPLEKDNAPLPQLNYDHVDMKIQLSAGPLMFIRGWGIRLLEDCSSLLNRLGFPNTSPLHADALLLRPLTDSMFRTMSRRELVSYFTYSTTGTSLTNIPLPHTSLSQPFFRFNVLAFFDCKSPGQGSNFVVHVSCRLRGRFVNHFVSPYRPHKFYNFENGRINFDILECLFPLNEDNASLAQLNYDHVDIHFQLTNIRDSRASLRGWGISFLE</sequence>
<dbReference type="Proteomes" id="UP001558713">
    <property type="component" value="Unassembled WGS sequence"/>
</dbReference>
<organism evidence="9 10">
    <name type="scientific">Cardamine amara subsp. amara</name>
    <dbReference type="NCBI Taxonomy" id="228776"/>
    <lineage>
        <taxon>Eukaryota</taxon>
        <taxon>Viridiplantae</taxon>
        <taxon>Streptophyta</taxon>
        <taxon>Embryophyta</taxon>
        <taxon>Tracheophyta</taxon>
        <taxon>Spermatophyta</taxon>
        <taxon>Magnoliopsida</taxon>
        <taxon>eudicotyledons</taxon>
        <taxon>Gunneridae</taxon>
        <taxon>Pentapetalae</taxon>
        <taxon>rosids</taxon>
        <taxon>malvids</taxon>
        <taxon>Brassicales</taxon>
        <taxon>Brassicaceae</taxon>
        <taxon>Cardamineae</taxon>
        <taxon>Cardamine</taxon>
    </lineage>
</organism>
<evidence type="ECO:0000256" key="7">
    <source>
        <dbReference type="ARBA" id="ARBA00047304"/>
    </source>
</evidence>
<dbReference type="FunFam" id="3.40.50.300:FF:001002">
    <property type="entry name" value="Disease resistance protein (TIR-NBS-LRR class)"/>
    <property type="match status" value="1"/>
</dbReference>
<dbReference type="EMBL" id="JBANAX010000807">
    <property type="protein sequence ID" value="KAL1192867.1"/>
    <property type="molecule type" value="Genomic_DNA"/>
</dbReference>
<keyword evidence="4" id="KW-0378">Hydrolase</keyword>
<proteinExistence type="predicted"/>
<dbReference type="InterPro" id="IPR058192">
    <property type="entry name" value="WHD_ROQ1-like"/>
</dbReference>
<dbReference type="InterPro" id="IPR003593">
    <property type="entry name" value="AAA+_ATPase"/>
</dbReference>
<dbReference type="SMART" id="SM00255">
    <property type="entry name" value="TIR"/>
    <property type="match status" value="1"/>
</dbReference>
<dbReference type="Gene3D" id="3.40.50.300">
    <property type="entry name" value="P-loop containing nucleotide triphosphate hydrolases"/>
    <property type="match status" value="1"/>
</dbReference>
<dbReference type="FunFam" id="3.80.10.10:FF:000386">
    <property type="entry name" value="Disease resistance protein RPS4"/>
    <property type="match status" value="1"/>
</dbReference>
<dbReference type="Pfam" id="PF00931">
    <property type="entry name" value="NB-ARC"/>
    <property type="match status" value="1"/>
</dbReference>
<dbReference type="Gene3D" id="3.40.50.10140">
    <property type="entry name" value="Toll/interleukin-1 receptor homology (TIR) domain"/>
    <property type="match status" value="1"/>
</dbReference>
<dbReference type="PANTHER" id="PTHR11017">
    <property type="entry name" value="LEUCINE-RICH REPEAT-CONTAINING PROTEIN"/>
    <property type="match status" value="1"/>
</dbReference>
<protein>
    <recommendedName>
        <fullName evidence="1">ADP-ribosyl cyclase/cyclic ADP-ribose hydrolase</fullName>
        <ecNumber evidence="1">3.2.2.6</ecNumber>
    </recommendedName>
</protein>
<dbReference type="GO" id="GO:0006952">
    <property type="term" value="P:defense response"/>
    <property type="evidence" value="ECO:0007669"/>
    <property type="project" value="UniProtKB-KW"/>
</dbReference>
<dbReference type="InterPro" id="IPR000157">
    <property type="entry name" value="TIR_dom"/>
</dbReference>
<dbReference type="Pfam" id="PF07725">
    <property type="entry name" value="LRR_3"/>
    <property type="match status" value="1"/>
</dbReference>
<dbReference type="GO" id="GO:0061809">
    <property type="term" value="F:NAD+ nucleosidase activity, cyclic ADP-ribose generating"/>
    <property type="evidence" value="ECO:0007669"/>
    <property type="project" value="UniProtKB-EC"/>
</dbReference>
<evidence type="ECO:0000256" key="3">
    <source>
        <dbReference type="ARBA" id="ARBA00022737"/>
    </source>
</evidence>
<evidence type="ECO:0000256" key="4">
    <source>
        <dbReference type="ARBA" id="ARBA00022801"/>
    </source>
</evidence>
<dbReference type="InterPro" id="IPR027417">
    <property type="entry name" value="P-loop_NTPase"/>
</dbReference>
<dbReference type="PRINTS" id="PR00364">
    <property type="entry name" value="DISEASERSIST"/>
</dbReference>
<dbReference type="SUPFAM" id="SSF52200">
    <property type="entry name" value="Toll/Interleukin receptor TIR domain"/>
    <property type="match status" value="1"/>
</dbReference>
<dbReference type="PANTHER" id="PTHR11017:SF228">
    <property type="entry name" value="ADP-RIBOSYL CYCLASE_CYCLIC ADP-RIBOSE HYDROLASE-RELATED"/>
    <property type="match status" value="1"/>
</dbReference>
<keyword evidence="6" id="KW-0520">NAD</keyword>
<keyword evidence="10" id="KW-1185">Reference proteome</keyword>
<dbReference type="InterPro" id="IPR045344">
    <property type="entry name" value="C-JID"/>
</dbReference>
<dbReference type="InterPro" id="IPR044974">
    <property type="entry name" value="Disease_R_plants"/>
</dbReference>
<keyword evidence="2" id="KW-0433">Leucine-rich repeat</keyword>
<dbReference type="FunFam" id="1.10.8.430:FF:000002">
    <property type="entry name" value="Disease resistance protein (TIR-NBS-LRR class)"/>
    <property type="match status" value="1"/>
</dbReference>
<evidence type="ECO:0000259" key="8">
    <source>
        <dbReference type="PROSITE" id="PS50104"/>
    </source>
</evidence>
<keyword evidence="5" id="KW-0611">Plant defense</keyword>
<dbReference type="FunFam" id="3.40.50.10140:FF:000007">
    <property type="entry name" value="Disease resistance protein (TIR-NBS-LRR class)"/>
    <property type="match status" value="1"/>
</dbReference>
<feature type="domain" description="TIR" evidence="8">
    <location>
        <begin position="10"/>
        <end position="171"/>
    </location>
</feature>